<dbReference type="AlphaFoldDB" id="A0A1H7H193"/>
<dbReference type="Proteomes" id="UP000183015">
    <property type="component" value="Unassembled WGS sequence"/>
</dbReference>
<gene>
    <name evidence="2" type="ORF">SAMN05414137_10240</name>
</gene>
<name>A0A1H7H193_STRJI</name>
<evidence type="ECO:0000313" key="2">
    <source>
        <dbReference type="EMBL" id="SEK44193.1"/>
    </source>
</evidence>
<dbReference type="EMBL" id="FOAZ01000002">
    <property type="protein sequence ID" value="SEK44193.1"/>
    <property type="molecule type" value="Genomic_DNA"/>
</dbReference>
<dbReference type="OrthoDB" id="9178552at2"/>
<dbReference type="eggNOG" id="ENOG5033N5S">
    <property type="taxonomic scope" value="Bacteria"/>
</dbReference>
<evidence type="ECO:0008006" key="4">
    <source>
        <dbReference type="Google" id="ProtNLM"/>
    </source>
</evidence>
<organism evidence="2 3">
    <name type="scientific">Streptacidiphilus jiangxiensis</name>
    <dbReference type="NCBI Taxonomy" id="235985"/>
    <lineage>
        <taxon>Bacteria</taxon>
        <taxon>Bacillati</taxon>
        <taxon>Actinomycetota</taxon>
        <taxon>Actinomycetes</taxon>
        <taxon>Kitasatosporales</taxon>
        <taxon>Streptomycetaceae</taxon>
        <taxon>Streptacidiphilus</taxon>
    </lineage>
</organism>
<evidence type="ECO:0000313" key="3">
    <source>
        <dbReference type="Proteomes" id="UP000183015"/>
    </source>
</evidence>
<feature type="region of interest" description="Disordered" evidence="1">
    <location>
        <begin position="92"/>
        <end position="169"/>
    </location>
</feature>
<dbReference type="STRING" id="235985.SAMN05414137_10240"/>
<reference evidence="3" key="1">
    <citation type="submission" date="2016-10" db="EMBL/GenBank/DDBJ databases">
        <authorList>
            <person name="Varghese N."/>
        </authorList>
    </citation>
    <scope>NUCLEOTIDE SEQUENCE [LARGE SCALE GENOMIC DNA]</scope>
    <source>
        <strain evidence="3">DSM 45096 / BCRC 16803 / CGMCC 4.1857 / CIP 109030 / JCM 12277 / KCTC 19219 / NBRC 100920 / 33214</strain>
    </source>
</reference>
<accession>A0A1H7H193</accession>
<keyword evidence="3" id="KW-1185">Reference proteome</keyword>
<protein>
    <recommendedName>
        <fullName evidence="4">Helix-turn-helix domain-containing protein</fullName>
    </recommendedName>
</protein>
<evidence type="ECO:0000256" key="1">
    <source>
        <dbReference type="SAM" id="MobiDB-lite"/>
    </source>
</evidence>
<proteinExistence type="predicted"/>
<sequence length="320" mass="34131">MRVHRGEHTRSYVVLPNRVAQDRRLSFTARGLLADLLSRPDGWREDYRAMADSSPQGRTAVARALRELREAGYYRIERIRREDGTFLTVTHIHDAPHSSDPVPPSTVNPGSGRRASDSPGGNPVKDVGKGPSLPSQRSGEGPQDASEVRGAADTTCPTEDTRPAEVSNPQTREAVAVLYRVIRSEPRLRLGAVEALELAPLVAAWLARVGERDLADALLPGLPPRVYNPLKLLRIRLTRKMPPISGACSDQGAASGTRLGDCPSCRDPLGPSGVCLPCAGLGDRSKVRVGSGEAASAAGAAKVRAAWRAAQSASRPLALA</sequence>